<protein>
    <submittedName>
        <fullName evidence="2">Uncharacterized protein</fullName>
    </submittedName>
</protein>
<reference evidence="2" key="1">
    <citation type="submission" date="2018-06" db="EMBL/GenBank/DDBJ databases">
        <authorList>
            <person name="Zhirakovskaya E."/>
        </authorList>
    </citation>
    <scope>NUCLEOTIDE SEQUENCE</scope>
</reference>
<name>A0A3B1DMD0_9ZZZZ</name>
<evidence type="ECO:0000313" key="2">
    <source>
        <dbReference type="EMBL" id="VAX37224.1"/>
    </source>
</evidence>
<gene>
    <name evidence="2" type="ORF">MNBD_PLANCTO02-3236</name>
</gene>
<organism evidence="2">
    <name type="scientific">hydrothermal vent metagenome</name>
    <dbReference type="NCBI Taxonomy" id="652676"/>
    <lineage>
        <taxon>unclassified sequences</taxon>
        <taxon>metagenomes</taxon>
        <taxon>ecological metagenomes</taxon>
    </lineage>
</organism>
<dbReference type="EMBL" id="UOGL01000109">
    <property type="protein sequence ID" value="VAX37224.1"/>
    <property type="molecule type" value="Genomic_DNA"/>
</dbReference>
<accession>A0A3B1DMD0</accession>
<dbReference type="PROSITE" id="PS51257">
    <property type="entry name" value="PROKAR_LIPOPROTEIN"/>
    <property type="match status" value="1"/>
</dbReference>
<proteinExistence type="predicted"/>
<feature type="region of interest" description="Disordered" evidence="1">
    <location>
        <begin position="27"/>
        <end position="64"/>
    </location>
</feature>
<dbReference type="AlphaFoldDB" id="A0A3B1DMD0"/>
<evidence type="ECO:0000256" key="1">
    <source>
        <dbReference type="SAM" id="MobiDB-lite"/>
    </source>
</evidence>
<sequence>MFKQFQFLLLVSILSAGLVGCRSSANNSTLPLGESSFNPPPDTDFRPEQISQVTSDGGSCPHCQ</sequence>